<feature type="compositionally biased region" description="Polar residues" evidence="2">
    <location>
        <begin position="424"/>
        <end position="436"/>
    </location>
</feature>
<feature type="compositionally biased region" description="Polar residues" evidence="2">
    <location>
        <begin position="471"/>
        <end position="493"/>
    </location>
</feature>
<feature type="domain" description="Ras-GEF" evidence="3">
    <location>
        <begin position="552"/>
        <end position="787"/>
    </location>
</feature>
<dbReference type="Pfam" id="PF00617">
    <property type="entry name" value="RasGEF"/>
    <property type="match status" value="1"/>
</dbReference>
<evidence type="ECO:0000256" key="2">
    <source>
        <dbReference type="SAM" id="MobiDB-lite"/>
    </source>
</evidence>
<dbReference type="Gene3D" id="1.10.840.10">
    <property type="entry name" value="Ras guanine-nucleotide exchange factors catalytic domain"/>
    <property type="match status" value="1"/>
</dbReference>
<comment type="caution">
    <text evidence="4">The sequence shown here is derived from an EMBL/GenBank/DDBJ whole genome shotgun (WGS) entry which is preliminary data.</text>
</comment>
<dbReference type="SMART" id="SM00147">
    <property type="entry name" value="RasGEF"/>
    <property type="match status" value="1"/>
</dbReference>
<dbReference type="GO" id="GO:0005085">
    <property type="term" value="F:guanyl-nucleotide exchange factor activity"/>
    <property type="evidence" value="ECO:0007669"/>
    <property type="project" value="UniProtKB-KW"/>
</dbReference>
<feature type="region of interest" description="Disordered" evidence="2">
    <location>
        <begin position="243"/>
        <end position="293"/>
    </location>
</feature>
<evidence type="ECO:0000313" key="5">
    <source>
        <dbReference type="Proteomes" id="UP000770661"/>
    </source>
</evidence>
<dbReference type="GO" id="GO:0007264">
    <property type="term" value="P:small GTPase-mediated signal transduction"/>
    <property type="evidence" value="ECO:0007669"/>
    <property type="project" value="InterPro"/>
</dbReference>
<dbReference type="InterPro" id="IPR051853">
    <property type="entry name" value="SH2-Ras-GEF_adapter"/>
</dbReference>
<sequence>MFHLEPRGAHLFRDITTNVKKPVDARPQPHFVLSFDIEKEAASQALEAGELRRLLEWELSQDAGELKQPRLVPRHHPEGPRRGGGVAGRRLSLSARRLRAHLPLVHTDPALRHTEVEFRQQHRHNKHVCSPQTVVQPNTVYERIQYQLEDDAYDSIPDLVRAYVGGKKPITVSSGARISTPVNRTLPLSFYASKYAVQTAHTFTHGTLSRPVTRGSDPMGGTASLLRHQHSYSGPVAVGCTIVRGSPAHSPPRMRRDTAPMLPFKVRSSSTSRPPEDPPEGGTGKSNYPKNNTHDTLVRRAEEKCCSNDGVIGGRPSAEQAKFTSQSLPRKMAPKAFSVASEHVTSADTGAAPQEEVKAPEPTVEEELPPPPKPSRVPSFKVKPRKPPQTSLPPPPLGERLYAEIDEGDEDENRDRPSADDLKTPTTSNEAENNVKNTEESVGGSTLRHSRLSETYQPSGSDSGNGSGDSVQTSASDAQNRDSQASFGDSGSVQLEEDSVVDETVLFSLPELISSSAFDLENFSTLLLNCIENKPLDTTALKGVKNTLMESGSRVLAAHLTQVDLELLNGNTENDFGLGVTSGIELITLPHGSQLRSDLIERTECLKLLVAVTILMTHDLNERAEIVYRWIQVAVDTKTAMGNLYSFTGIMLGLCLPEIQRLTNTWHTVRQKFTDSAYNFESKLRSTLKSMNECTNAQAPNTTIPHLLPFLLLCERDLNDIYAMHRHSSSILQWESTSSDYGLHMLVSHLQEARVVNQDLNLYRRNAEHILPDPNNLDELTIDMFRTEFHLKFLWGSKGAVAGSEERHAKFQQVVGTLSERCEPTPTAS</sequence>
<dbReference type="OrthoDB" id="2412973at2759"/>
<proteinExistence type="predicted"/>
<dbReference type="PANTHER" id="PTHR14247">
    <property type="entry name" value="BREAST CANCER ANTI-ESTROGEN RESISTANCE PROTEIN 3 HOMOLOG-LIKE PROTEIN"/>
    <property type="match status" value="1"/>
</dbReference>
<dbReference type="PANTHER" id="PTHR14247:SF8">
    <property type="entry name" value="RAS-GEF DOMAIN-CONTAINING PROTEIN"/>
    <property type="match status" value="1"/>
</dbReference>
<evidence type="ECO:0000313" key="4">
    <source>
        <dbReference type="EMBL" id="KAG0720771.1"/>
    </source>
</evidence>
<dbReference type="FunFam" id="1.10.840.10:FF:000015">
    <property type="entry name" value="Uncharacterized protein, isoform A"/>
    <property type="match status" value="1"/>
</dbReference>
<feature type="compositionally biased region" description="Basic and acidic residues" evidence="2">
    <location>
        <begin position="413"/>
        <end position="423"/>
    </location>
</feature>
<organism evidence="4 5">
    <name type="scientific">Chionoecetes opilio</name>
    <name type="common">Atlantic snow crab</name>
    <name type="synonym">Cancer opilio</name>
    <dbReference type="NCBI Taxonomy" id="41210"/>
    <lineage>
        <taxon>Eukaryota</taxon>
        <taxon>Metazoa</taxon>
        <taxon>Ecdysozoa</taxon>
        <taxon>Arthropoda</taxon>
        <taxon>Crustacea</taxon>
        <taxon>Multicrustacea</taxon>
        <taxon>Malacostraca</taxon>
        <taxon>Eumalacostraca</taxon>
        <taxon>Eucarida</taxon>
        <taxon>Decapoda</taxon>
        <taxon>Pleocyemata</taxon>
        <taxon>Brachyura</taxon>
        <taxon>Eubrachyura</taxon>
        <taxon>Majoidea</taxon>
        <taxon>Majidae</taxon>
        <taxon>Chionoecetes</taxon>
    </lineage>
</organism>
<name>A0A8J4YBM2_CHIOP</name>
<feature type="region of interest" description="Disordered" evidence="2">
    <location>
        <begin position="308"/>
        <end position="494"/>
    </location>
</feature>
<dbReference type="SUPFAM" id="SSF48366">
    <property type="entry name" value="Ras GEF"/>
    <property type="match status" value="1"/>
</dbReference>
<evidence type="ECO:0000256" key="1">
    <source>
        <dbReference type="PROSITE-ProRule" id="PRU00168"/>
    </source>
</evidence>
<evidence type="ECO:0000259" key="3">
    <source>
        <dbReference type="PROSITE" id="PS50009"/>
    </source>
</evidence>
<keyword evidence="1" id="KW-0344">Guanine-nucleotide releasing factor</keyword>
<dbReference type="Proteomes" id="UP000770661">
    <property type="component" value="Unassembled WGS sequence"/>
</dbReference>
<dbReference type="PROSITE" id="PS50009">
    <property type="entry name" value="RASGEF_CAT"/>
    <property type="match status" value="1"/>
</dbReference>
<keyword evidence="5" id="KW-1185">Reference proteome</keyword>
<protein>
    <submittedName>
        <fullName evidence="4">SH2 domain-containing protein 3C</fullName>
    </submittedName>
</protein>
<dbReference type="EMBL" id="JACEEZ010012330">
    <property type="protein sequence ID" value="KAG0720771.1"/>
    <property type="molecule type" value="Genomic_DNA"/>
</dbReference>
<feature type="compositionally biased region" description="Low complexity" evidence="2">
    <location>
        <begin position="459"/>
        <end position="470"/>
    </location>
</feature>
<reference evidence="4" key="1">
    <citation type="submission" date="2020-07" db="EMBL/GenBank/DDBJ databases">
        <title>The High-quality genome of the commercially important snow crab, Chionoecetes opilio.</title>
        <authorList>
            <person name="Jeong J.-H."/>
            <person name="Ryu S."/>
        </authorList>
    </citation>
    <scope>NUCLEOTIDE SEQUENCE</scope>
    <source>
        <strain evidence="4">MADBK_172401_WGS</strain>
        <tissue evidence="4">Digestive gland</tissue>
    </source>
</reference>
<dbReference type="InterPro" id="IPR036964">
    <property type="entry name" value="RASGEF_cat_dom_sf"/>
</dbReference>
<dbReference type="AlphaFoldDB" id="A0A8J4YBM2"/>
<dbReference type="InterPro" id="IPR023578">
    <property type="entry name" value="Ras_GEF_dom_sf"/>
</dbReference>
<accession>A0A8J4YBM2</accession>
<dbReference type="InterPro" id="IPR001895">
    <property type="entry name" value="RASGEF_cat_dom"/>
</dbReference>
<feature type="region of interest" description="Disordered" evidence="2">
    <location>
        <begin position="66"/>
        <end position="88"/>
    </location>
</feature>
<gene>
    <name evidence="4" type="primary">Sh2d3c</name>
    <name evidence="4" type="ORF">GWK47_047819</name>
</gene>